<evidence type="ECO:0000313" key="1">
    <source>
        <dbReference type="EMBL" id="GAA0170942.1"/>
    </source>
</evidence>
<dbReference type="EMBL" id="BAABME010007460">
    <property type="protein sequence ID" value="GAA0170942.1"/>
    <property type="molecule type" value="Genomic_DNA"/>
</dbReference>
<dbReference type="CDD" id="cd00303">
    <property type="entry name" value="retropepsin_like"/>
    <property type="match status" value="1"/>
</dbReference>
<dbReference type="PANTHER" id="PTHR33240">
    <property type="entry name" value="OS08G0508500 PROTEIN"/>
    <property type="match status" value="1"/>
</dbReference>
<evidence type="ECO:0000313" key="2">
    <source>
        <dbReference type="Proteomes" id="UP001454036"/>
    </source>
</evidence>
<organism evidence="1 2">
    <name type="scientific">Lithospermum erythrorhizon</name>
    <name type="common">Purple gromwell</name>
    <name type="synonym">Lithospermum officinale var. erythrorhizon</name>
    <dbReference type="NCBI Taxonomy" id="34254"/>
    <lineage>
        <taxon>Eukaryota</taxon>
        <taxon>Viridiplantae</taxon>
        <taxon>Streptophyta</taxon>
        <taxon>Embryophyta</taxon>
        <taxon>Tracheophyta</taxon>
        <taxon>Spermatophyta</taxon>
        <taxon>Magnoliopsida</taxon>
        <taxon>eudicotyledons</taxon>
        <taxon>Gunneridae</taxon>
        <taxon>Pentapetalae</taxon>
        <taxon>asterids</taxon>
        <taxon>lamiids</taxon>
        <taxon>Boraginales</taxon>
        <taxon>Boraginaceae</taxon>
        <taxon>Boraginoideae</taxon>
        <taxon>Lithospermeae</taxon>
        <taxon>Lithospermum</taxon>
    </lineage>
</organism>
<name>A0AAV3R7H9_LITER</name>
<accession>A0AAV3R7H9</accession>
<dbReference type="AlphaFoldDB" id="A0AAV3R7H9"/>
<reference evidence="1 2" key="1">
    <citation type="submission" date="2024-01" db="EMBL/GenBank/DDBJ databases">
        <title>The complete chloroplast genome sequence of Lithospermum erythrorhizon: insights into the phylogenetic relationship among Boraginaceae species and the maternal lineages of purple gromwells.</title>
        <authorList>
            <person name="Okada T."/>
            <person name="Watanabe K."/>
        </authorList>
    </citation>
    <scope>NUCLEOTIDE SEQUENCE [LARGE SCALE GENOMIC DNA]</scope>
</reference>
<dbReference type="PANTHER" id="PTHR33240:SF8">
    <property type="entry name" value="OS03G0439900 PROTEIN"/>
    <property type="match status" value="1"/>
</dbReference>
<dbReference type="Proteomes" id="UP001454036">
    <property type="component" value="Unassembled WGS sequence"/>
</dbReference>
<gene>
    <name evidence="1" type="ORF">LIER_25093</name>
</gene>
<proteinExistence type="predicted"/>
<keyword evidence="2" id="KW-1185">Reference proteome</keyword>
<sequence>MPVDGRSAVNILPLQTLKLLHISTDDLQQSRIIIQGFNQGRERTLGKVSLHLVIGESETTSWFHVIDANVTYNILPGRPWIHSSNAVSSTLHQCLKYYKDGMEKTVQADENPFAVEEFHFADAKYYKKNDKSQHEERAKAPQVVTLPLKGFVTPKEGPKVEHETMDPKAYDLFLEDDYDPIKDQAMG</sequence>
<protein>
    <submittedName>
        <fullName evidence="1">Uncharacterized protein</fullName>
    </submittedName>
</protein>
<comment type="caution">
    <text evidence="1">The sequence shown here is derived from an EMBL/GenBank/DDBJ whole genome shotgun (WGS) entry which is preliminary data.</text>
</comment>